<dbReference type="PANTHER" id="PTHR47093:SF1">
    <property type="entry name" value="PROTEIN JSN1-RELATED"/>
    <property type="match status" value="1"/>
</dbReference>
<dbReference type="SUPFAM" id="SSF54928">
    <property type="entry name" value="RNA-binding domain, RBD"/>
    <property type="match status" value="2"/>
</dbReference>
<dbReference type="GO" id="GO:0000288">
    <property type="term" value="P:nuclear-transcribed mRNA catabolic process, deadenylation-dependent decay"/>
    <property type="evidence" value="ECO:0007669"/>
    <property type="project" value="TreeGrafter"/>
</dbReference>
<dbReference type="InterPro" id="IPR035979">
    <property type="entry name" value="RBD_domain_sf"/>
</dbReference>
<dbReference type="Pfam" id="PF07744">
    <property type="entry name" value="SPOC"/>
    <property type="match status" value="1"/>
</dbReference>
<organism evidence="4 5">
    <name type="scientific">Babesia microti (strain RI)</name>
    <dbReference type="NCBI Taxonomy" id="1133968"/>
    <lineage>
        <taxon>Eukaryota</taxon>
        <taxon>Sar</taxon>
        <taxon>Alveolata</taxon>
        <taxon>Apicomplexa</taxon>
        <taxon>Aconoidasida</taxon>
        <taxon>Piroplasmida</taxon>
        <taxon>Babesiidae</taxon>
        <taxon>Babesia</taxon>
    </lineage>
</organism>
<sequence>MDELLEQQGKIIDQICDDMMESPMQGNMELSDGNSDGQEHECENEVTLILDELAAKFTGLANSKNDSAMDDDEEGAIQEDFVPFLRISHDCPPSQSLHILNLPPEMDLEVLNNLLLLHPQLFKKSFTFETNKLHVICRSLAIAKTARDKLDGLVLMNREIQVVYAPRVDSTNMFGLSKLAAPPPPLPPEAQPNYMFGRGGPAYNSSILPLPNFKSNPSLFGMGIPPPPPNGPPSHLFKNKDKYILDNKKTILSLLNNPSPSQWNETQSIIDRHQEFTDLHKKHGFVQRYLLLQDLNASVVTPDLETWIKNSCGYPYPQVHLFDPADLTNGKLLDLNETQQGIPENFTLHLCFNTRKQSLDAHRSLIELHPDLSIQHTAPYLPTNTLWIGNLGDILRLNSDVSQVKELLGSFGTITNFKCLNESNCVFVSYQDIQSAIKARNQLLAVPLSASSHSSNVMNVDFSSSFITVMAKNQQRSLIDQESNGDIEQRLISALKATPEGEKLLEEFLSGSSKHSSIHDLVSTLHNGNRPRYDDQRSGSDRFRRDRYDRQRGRGYSERRSDGDFDRYNAPRVDRFGRMIRDSYPKDSFDTTPRKRTPPSIEIDTTNLKRAKHQSIVCQLLKRGKEICKVSAVFISGDSTIYIPQTLDVNQRAHPERLSTLLDKSARVSLWQLGADTRQDSVQYDKLCDYLITKNRVALLQHDNLQVYIVPPCDKYIDTLKVPDANFMYCYLIPGEPCSLSVDEQN</sequence>
<name>A0A1R4A9T4_BABMR</name>
<dbReference type="EMBL" id="FO082872">
    <property type="protein sequence ID" value="SJK85762.1"/>
    <property type="molecule type" value="Genomic_DNA"/>
</dbReference>
<reference evidence="4 5" key="2">
    <citation type="journal article" date="2013" name="PLoS ONE">
        <title>Whole genome mapping and re-organization of the nuclear and mitochondrial genomes of Babesia microti isolates.</title>
        <authorList>
            <person name="Cornillot E."/>
            <person name="Dassouli A."/>
            <person name="Garg A."/>
            <person name="Pachikara N."/>
            <person name="Randazzo S."/>
            <person name="Depoix D."/>
            <person name="Carcy B."/>
            <person name="Delbecq S."/>
            <person name="Frutos R."/>
            <person name="Silva J.C."/>
            <person name="Sutton R."/>
            <person name="Krause P.J."/>
            <person name="Mamoun C.B."/>
        </authorList>
    </citation>
    <scope>NUCLEOTIDE SEQUENCE [LARGE SCALE GENOMIC DNA]</scope>
    <source>
        <strain evidence="4 5">RI</strain>
    </source>
</reference>
<dbReference type="KEGG" id="bmic:BMR1_02g00075"/>
<reference evidence="4 5" key="1">
    <citation type="journal article" date="2012" name="Nucleic Acids Res.">
        <title>Sequencing of the smallest Apicomplexan genome from the human pathogen Babesia microti.</title>
        <authorList>
            <person name="Cornillot E."/>
            <person name="Hadj-Kaddour K."/>
            <person name="Dassouli A."/>
            <person name="Noel B."/>
            <person name="Ranwez V."/>
            <person name="Vacherie B."/>
            <person name="Augagneur Y."/>
            <person name="Bres V."/>
            <person name="Duclos A."/>
            <person name="Randazzo S."/>
            <person name="Carcy B."/>
            <person name="Debierre-Grockiego F."/>
            <person name="Delbecq S."/>
            <person name="Moubri-Menage K."/>
            <person name="Shams-Eldin H."/>
            <person name="Usmani-Brown S."/>
            <person name="Bringaud F."/>
            <person name="Wincker P."/>
            <person name="Vivares C.P."/>
            <person name="Schwarz R.T."/>
            <person name="Schetters T.P."/>
            <person name="Krause P.J."/>
            <person name="Gorenflot A."/>
            <person name="Berry V."/>
            <person name="Barbe V."/>
            <person name="Ben Mamoun C."/>
        </authorList>
    </citation>
    <scope>NUCLEOTIDE SEQUENCE [LARGE SCALE GENOMIC DNA]</scope>
    <source>
        <strain evidence="4 5">RI</strain>
    </source>
</reference>
<keyword evidence="5" id="KW-1185">Reference proteome</keyword>
<accession>A0A1R4A9T4</accession>
<reference evidence="4 5" key="3">
    <citation type="journal article" date="2016" name="Sci. Rep.">
        <title>Genome-wide diversity and gene expression profiling of Babesia microti isolates identify polymorphic genes that mediate host-pathogen interactions.</title>
        <authorList>
            <person name="Silva J.C."/>
            <person name="Cornillot E."/>
            <person name="McCracken C."/>
            <person name="Usmani-Brown S."/>
            <person name="Dwivedi A."/>
            <person name="Ifeonu O.O."/>
            <person name="Crabtree J."/>
            <person name="Gotia H.T."/>
            <person name="Virji A.Z."/>
            <person name="Reynes C."/>
            <person name="Colinge J."/>
            <person name="Kumar V."/>
            <person name="Lawres L."/>
            <person name="Pazzi J.E."/>
            <person name="Pablo J.V."/>
            <person name="Hung C."/>
            <person name="Brancato J."/>
            <person name="Kumari P."/>
            <person name="Orvis J."/>
            <person name="Tretina K."/>
            <person name="Chibucos M."/>
            <person name="Ott S."/>
            <person name="Sadzewicz L."/>
            <person name="Sengamalay N."/>
            <person name="Shetty A.C."/>
            <person name="Su Q."/>
            <person name="Tallon L."/>
            <person name="Fraser C.M."/>
            <person name="Frutos R."/>
            <person name="Molina D.M."/>
            <person name="Krause P.J."/>
            <person name="Ben Mamoun C."/>
        </authorList>
    </citation>
    <scope>NUCLEOTIDE SEQUENCE [LARGE SCALE GENOMIC DNA]</scope>
    <source>
        <strain evidence="4 5">RI</strain>
    </source>
</reference>
<dbReference type="PROSITE" id="PS50102">
    <property type="entry name" value="RRM"/>
    <property type="match status" value="1"/>
</dbReference>
<evidence type="ECO:0000313" key="4">
    <source>
        <dbReference type="EMBL" id="SJK85762.1"/>
    </source>
</evidence>
<evidence type="ECO:0000256" key="1">
    <source>
        <dbReference type="PROSITE-ProRule" id="PRU00176"/>
    </source>
</evidence>
<protein>
    <recommendedName>
        <fullName evidence="3">RRM domain-containing protein</fullName>
    </recommendedName>
</protein>
<dbReference type="InterPro" id="IPR012677">
    <property type="entry name" value="Nucleotide-bd_a/b_plait_sf"/>
</dbReference>
<dbReference type="RefSeq" id="XP_021337985.1">
    <property type="nucleotide sequence ID" value="XM_021483015.1"/>
</dbReference>
<dbReference type="Proteomes" id="UP000002899">
    <property type="component" value="Chromosome II"/>
</dbReference>
<feature type="compositionally biased region" description="Basic and acidic residues" evidence="2">
    <location>
        <begin position="531"/>
        <end position="568"/>
    </location>
</feature>
<dbReference type="InterPro" id="IPR000504">
    <property type="entry name" value="RRM_dom"/>
</dbReference>
<feature type="domain" description="RRM" evidence="3">
    <location>
        <begin position="384"/>
        <end position="465"/>
    </location>
</feature>
<evidence type="ECO:0000259" key="3">
    <source>
        <dbReference type="PROSITE" id="PS50102"/>
    </source>
</evidence>
<dbReference type="InterPro" id="IPR012921">
    <property type="entry name" value="SPOC_C"/>
</dbReference>
<proteinExistence type="predicted"/>
<dbReference type="AlphaFoldDB" id="A0A1R4A9T4"/>
<dbReference type="PANTHER" id="PTHR47093">
    <property type="entry name" value="PROTEIN JSN1-RELATED"/>
    <property type="match status" value="1"/>
</dbReference>
<evidence type="ECO:0000256" key="2">
    <source>
        <dbReference type="SAM" id="MobiDB-lite"/>
    </source>
</evidence>
<dbReference type="GeneID" id="24423804"/>
<feature type="region of interest" description="Disordered" evidence="2">
    <location>
        <begin position="523"/>
        <end position="568"/>
    </location>
</feature>
<dbReference type="Gene3D" id="3.30.70.330">
    <property type="match status" value="1"/>
</dbReference>
<dbReference type="InterPro" id="IPR052645">
    <property type="entry name" value="Pumilio_domain_protein"/>
</dbReference>
<dbReference type="VEuPathDB" id="PiroplasmaDB:BMR1_02g00075"/>
<dbReference type="OrthoDB" id="2017782at2759"/>
<dbReference type="GO" id="GO:0003723">
    <property type="term" value="F:RNA binding"/>
    <property type="evidence" value="ECO:0007669"/>
    <property type="project" value="UniProtKB-UniRule"/>
</dbReference>
<keyword evidence="1" id="KW-0694">RNA-binding</keyword>
<gene>
    <name evidence="4" type="ORF">BMR1_02g00075</name>
</gene>
<evidence type="ECO:0000313" key="5">
    <source>
        <dbReference type="Proteomes" id="UP000002899"/>
    </source>
</evidence>